<organism evidence="3 4">
    <name type="scientific">Armillaria luteobubalina</name>
    <dbReference type="NCBI Taxonomy" id="153913"/>
    <lineage>
        <taxon>Eukaryota</taxon>
        <taxon>Fungi</taxon>
        <taxon>Dikarya</taxon>
        <taxon>Basidiomycota</taxon>
        <taxon>Agaricomycotina</taxon>
        <taxon>Agaricomycetes</taxon>
        <taxon>Agaricomycetidae</taxon>
        <taxon>Agaricales</taxon>
        <taxon>Marasmiineae</taxon>
        <taxon>Physalacriaceae</taxon>
        <taxon>Armillaria</taxon>
    </lineage>
</organism>
<dbReference type="AlphaFoldDB" id="A0AA39QI63"/>
<protein>
    <recommendedName>
        <fullName evidence="5">Smr domain-containing protein</fullName>
    </recommendedName>
</protein>
<feature type="region of interest" description="Disordered" evidence="2">
    <location>
        <begin position="222"/>
        <end position="546"/>
    </location>
</feature>
<feature type="coiled-coil region" evidence="1">
    <location>
        <begin position="621"/>
        <end position="673"/>
    </location>
</feature>
<evidence type="ECO:0008006" key="5">
    <source>
        <dbReference type="Google" id="ProtNLM"/>
    </source>
</evidence>
<proteinExistence type="predicted"/>
<feature type="compositionally biased region" description="Low complexity" evidence="2">
    <location>
        <begin position="520"/>
        <end position="546"/>
    </location>
</feature>
<gene>
    <name evidence="3" type="ORF">EDD18DRAFT_1100251</name>
</gene>
<evidence type="ECO:0000313" key="4">
    <source>
        <dbReference type="Proteomes" id="UP001175228"/>
    </source>
</evidence>
<sequence length="764" mass="82580">MSFFVSSSAFIDEGNSLGEWGPNGVGDKLHSATRVDKTLNDKGEQSPFVITTGTMSIVGSVFSSRSSPFHVSNRRVALIMDSIFAIGAGTALRFVVDTVARNNVKLIGSIIGLWEGIVLLHFLQKMPYSFDPYVGYAVRLFIDFLVNESVTRLLLVVVWTGLGMVLADIAPSIWHETGMRRAWHRLRRELFLLTRSVPTLTPFTKPRIVRFSPSRTASIISSAVGSRAPSVTTTTPTISQPSLDIPPAPPRAPKRPVPGFFPGEVSETETQSSISASSQASPPASVSVPIHDTDTESLVSGQETQRDFAFPPMPPRDNDDLYASSSSSDTTEQMDPTTLDPTVDLPEIVVADEEPNTPKQDPTVFPPTPEDSPYDPPQEQEERVVTPPASEVPVIPDLPETGIDSEWENIEMADGAPTPPPKDDPMRPLKMFPSSPRAPSQVRSETAAPPSSKPLGKPKAQSEVDAPVSGSPFQVNADSDSPPAMPIPVHFTQVQVPTPATEPPIILSPATDSPADDDAAGSSAAAGGLQHTQSMMTSTSGSTDMASNLARASSINKDILNITPEDQTNPPPPYPQALFTNDDTEFPEGESGQRPMSPSSDTSIGSTSSFIQDARTHHAKMSEYANQERELERQIDALEADGAAGVGLKFLKTKELEALRRKMAKTKERAEKKFFSETNPNEQSNELDLGGLTAQKALEVTEKRLAYFLSAGKLDKPLVVTVPKAPKGRPIKMKIHSAMKEHGITVVDDSSNQRILRIMLPQTV</sequence>
<accession>A0AA39QI63</accession>
<evidence type="ECO:0000313" key="3">
    <source>
        <dbReference type="EMBL" id="KAK0503395.1"/>
    </source>
</evidence>
<feature type="compositionally biased region" description="Polar residues" evidence="2">
    <location>
        <begin position="323"/>
        <end position="340"/>
    </location>
</feature>
<keyword evidence="1" id="KW-0175">Coiled coil</keyword>
<comment type="caution">
    <text evidence="3">The sequence shown here is derived from an EMBL/GenBank/DDBJ whole genome shotgun (WGS) entry which is preliminary data.</text>
</comment>
<evidence type="ECO:0000256" key="1">
    <source>
        <dbReference type="SAM" id="Coils"/>
    </source>
</evidence>
<feature type="compositionally biased region" description="Polar residues" evidence="2">
    <location>
        <begin position="222"/>
        <end position="242"/>
    </location>
</feature>
<dbReference type="Proteomes" id="UP001175228">
    <property type="component" value="Unassembled WGS sequence"/>
</dbReference>
<feature type="compositionally biased region" description="Low complexity" evidence="2">
    <location>
        <begin position="597"/>
        <end position="607"/>
    </location>
</feature>
<dbReference type="EMBL" id="JAUEPU010000004">
    <property type="protein sequence ID" value="KAK0503395.1"/>
    <property type="molecule type" value="Genomic_DNA"/>
</dbReference>
<evidence type="ECO:0000256" key="2">
    <source>
        <dbReference type="SAM" id="MobiDB-lite"/>
    </source>
</evidence>
<name>A0AA39QI63_9AGAR</name>
<reference evidence="3" key="1">
    <citation type="submission" date="2023-06" db="EMBL/GenBank/DDBJ databases">
        <authorList>
            <consortium name="Lawrence Berkeley National Laboratory"/>
            <person name="Ahrendt S."/>
            <person name="Sahu N."/>
            <person name="Indic B."/>
            <person name="Wong-Bajracharya J."/>
            <person name="Merenyi Z."/>
            <person name="Ke H.-M."/>
            <person name="Monk M."/>
            <person name="Kocsube S."/>
            <person name="Drula E."/>
            <person name="Lipzen A."/>
            <person name="Balint B."/>
            <person name="Henrissat B."/>
            <person name="Andreopoulos B."/>
            <person name="Martin F.M."/>
            <person name="Harder C.B."/>
            <person name="Rigling D."/>
            <person name="Ford K.L."/>
            <person name="Foster G.D."/>
            <person name="Pangilinan J."/>
            <person name="Papanicolaou A."/>
            <person name="Barry K."/>
            <person name="LaButti K."/>
            <person name="Viragh M."/>
            <person name="Koriabine M."/>
            <person name="Yan M."/>
            <person name="Riley R."/>
            <person name="Champramary S."/>
            <person name="Plett K.L."/>
            <person name="Tsai I.J."/>
            <person name="Slot J."/>
            <person name="Sipos G."/>
            <person name="Plett J."/>
            <person name="Nagy L.G."/>
            <person name="Grigoriev I.V."/>
        </authorList>
    </citation>
    <scope>NUCLEOTIDE SEQUENCE</scope>
    <source>
        <strain evidence="3">HWK02</strain>
    </source>
</reference>
<feature type="compositionally biased region" description="Low complexity" evidence="2">
    <location>
        <begin position="268"/>
        <end position="290"/>
    </location>
</feature>
<feature type="compositionally biased region" description="Pro residues" evidence="2">
    <location>
        <begin position="364"/>
        <end position="376"/>
    </location>
</feature>
<feature type="region of interest" description="Disordered" evidence="2">
    <location>
        <begin position="561"/>
        <end position="607"/>
    </location>
</feature>
<keyword evidence="4" id="KW-1185">Reference proteome</keyword>